<dbReference type="GeneID" id="29774100"/>
<dbReference type="VEuPathDB" id="PlasmoDB:PGSY75_0037100"/>
<feature type="region of interest" description="Disordered" evidence="2">
    <location>
        <begin position="921"/>
        <end position="941"/>
    </location>
</feature>
<evidence type="ECO:0000313" key="6">
    <source>
        <dbReference type="EMBL" id="ALJ75549.1"/>
    </source>
</evidence>
<feature type="domain" description="Duffy-antigen binding" evidence="4">
    <location>
        <begin position="666"/>
        <end position="802"/>
    </location>
</feature>
<protein>
    <submittedName>
        <fullName evidence="6 7">EMP1-like protein</fullName>
    </submittedName>
</protein>
<dbReference type="EMBL" id="LVLB01000369">
    <property type="protein sequence ID" value="KYN93038.1"/>
    <property type="molecule type" value="Genomic_DNA"/>
</dbReference>
<feature type="region of interest" description="Disordered" evidence="2">
    <location>
        <begin position="1"/>
        <end position="28"/>
    </location>
</feature>
<feature type="domain" description="Duffy-binding-like" evidence="3">
    <location>
        <begin position="833"/>
        <end position="917"/>
    </location>
</feature>
<feature type="domain" description="Duffy-antigen binding" evidence="4">
    <location>
        <begin position="216"/>
        <end position="402"/>
    </location>
</feature>
<reference evidence="7 8" key="2">
    <citation type="journal article" date="2016" name="Nat. Commun.">
        <title>Genomes of cryptic chimpanzee Plasmodium species reveal key evolutionary events leading to human malaria.</title>
        <authorList>
            <person name="Sundararaman S.A."/>
            <person name="Plenderleith L.J."/>
            <person name="Liu W."/>
            <person name="Loy D.E."/>
            <person name="Learn G.H."/>
            <person name="Li Y."/>
            <person name="Shaw K.S."/>
            <person name="Ayouba A."/>
            <person name="Peeters M."/>
            <person name="Speede S."/>
            <person name="Shaw G.M."/>
            <person name="Bushman F.D."/>
            <person name="Brisson D."/>
            <person name="Rayner J.C."/>
            <person name="Sharp P.M."/>
            <person name="Hahn B.H."/>
        </authorList>
    </citation>
    <scope>NUCLEOTIDE SEQUENCE [LARGE SCALE GENOMIC DNA]</scope>
    <source>
        <strain evidence="7 8">SY75</strain>
    </source>
</reference>
<dbReference type="EMBL" id="KP879230">
    <property type="protein sequence ID" value="ALJ75549.1"/>
    <property type="molecule type" value="Genomic_DNA"/>
</dbReference>
<dbReference type="InterPro" id="IPR004258">
    <property type="entry name" value="DBL"/>
</dbReference>
<evidence type="ECO:0000256" key="2">
    <source>
        <dbReference type="SAM" id="MobiDB-lite"/>
    </source>
</evidence>
<name>A0A0P0HSS4_9APIC</name>
<dbReference type="Pfam" id="PF03011">
    <property type="entry name" value="PFEMP"/>
    <property type="match status" value="1"/>
</dbReference>
<feature type="region of interest" description="Disordered" evidence="2">
    <location>
        <begin position="141"/>
        <end position="169"/>
    </location>
</feature>
<dbReference type="Gene3D" id="1.20.1310.20">
    <property type="entry name" value="Duffy-antigen binding domain"/>
    <property type="match status" value="4"/>
</dbReference>
<proteinExistence type="predicted"/>
<feature type="domain" description="Duffy-antigen binding" evidence="4">
    <location>
        <begin position="1021"/>
        <end position="1208"/>
    </location>
</feature>
<feature type="region of interest" description="Disordered" evidence="2">
    <location>
        <begin position="1120"/>
        <end position="1142"/>
    </location>
</feature>
<dbReference type="Gene3D" id="1.20.58.830">
    <property type="match status" value="4"/>
</dbReference>
<feature type="non-terminal residue" evidence="6">
    <location>
        <position position="1"/>
    </location>
</feature>
<dbReference type="InterPro" id="IPR054595">
    <property type="entry name" value="DBL_C"/>
</dbReference>
<gene>
    <name evidence="7" type="ORF">PGSY75_0037100</name>
</gene>
<dbReference type="Pfam" id="PF05424">
    <property type="entry name" value="Duffy_binding"/>
    <property type="match status" value="4"/>
</dbReference>
<dbReference type="GO" id="GO:0016020">
    <property type="term" value="C:membrane"/>
    <property type="evidence" value="ECO:0007669"/>
    <property type="project" value="InterPro"/>
</dbReference>
<evidence type="ECO:0000313" key="8">
    <source>
        <dbReference type="Proteomes" id="UP000076004"/>
    </source>
</evidence>
<dbReference type="InterPro" id="IPR008602">
    <property type="entry name" value="Duffy-antigen-binding"/>
</dbReference>
<evidence type="ECO:0000313" key="7">
    <source>
        <dbReference type="EMBL" id="KYN93038.1"/>
    </source>
</evidence>
<reference evidence="6" key="1">
    <citation type="journal article" date="2015" name="Nat. Commun.">
        <title>Ape parasite origins of human malaria virulence genes.</title>
        <authorList>
            <person name="Larremore D.B."/>
            <person name="Sundararaman S.A."/>
            <person name="Liu W."/>
            <person name="Proto W.R."/>
            <person name="Clauset A."/>
            <person name="Loy D.E."/>
            <person name="Speede S."/>
            <person name="Plenderleith L.J."/>
            <person name="Sharp P.M."/>
            <person name="Hahn B.H."/>
            <person name="Rayner J.C."/>
            <person name="Buckee C.O."/>
        </authorList>
    </citation>
    <scope>NUCLEOTIDE SEQUENCE</scope>
    <source>
        <strain evidence="6">SY75pte</strain>
    </source>
</reference>
<feature type="region of interest" description="Disordered" evidence="2">
    <location>
        <begin position="796"/>
        <end position="818"/>
    </location>
</feature>
<dbReference type="Proteomes" id="UP000076004">
    <property type="component" value="Unassembled WGS sequence"/>
</dbReference>
<dbReference type="InterPro" id="IPR042202">
    <property type="entry name" value="Duffy-ag-bd_sf"/>
</dbReference>
<sequence length="1645" mass="189279">VRCGIKDKEKTSGEKFSGNECGRHPPNDTDDPFVWWFKEWGQQFCIERKKHMKDIKDTCNSNVNDRCSVNGGKQELKDQCKSKCDAYQKFISDRKKQWTHQKSKYEREHSGMKAQELLGLSYPECVGANFEKIFGNSGITTTSSTTQSVSSGSSVKPSSSGTTSEYSDASDICSCTDQTYNCDGSGSSTCRPKSGDLTSWRTGLLKTGKNNKKLQGVYAPPRRQKLCLANLHPINFGNDNTTNTDSKKNDILNRLQIVAEREAYYLWLQHTSDNPNDTSYHNRACCAIRASFFDIGDIVKGTDLWDDESKKYIDETLKNIFEEDEKQKTKSRKNNQINTDKIRYARKKWWEGNRKSIWDAMKCGVKNAMRELDKNGKTVSDDKLPDCMNDKDGGRRNFDSIPTPQFVRWLEEWTQQFCDEYKTYFGDVETQCKVTGANNNDNCNTGGKNDCKKACTKYNDWIKSKKKEWDGMSKYYEDVKGKDEHLSIDRADYHAVSQPTAIKYLNQKCNQEIDGTDKCCHCEKLGKENTASTSPQTNNDPLEHMEKVVNRNDDKYKKYLRRCNNCYIQHINDQINEIKNILDKRREKEEDDAKKKYDFDCEINGNQGNGGDTLCEKLKDDGKDEEAQKLKVPVNPDGTHSKKNKENDGNMNCGGIPSNKLDNNIQIPPRRQKLCYNGLDDSKTQHGLKYKLFRGAANDAYNLGIKHPEYKNHYGVKPCKALQYSFNDYKHIIMGTDNLENDDSETNKAIKESLQNYNASKGKKTDDKENRKQFWEQNKKCVWDVMVCGYNKGKDEAKKNKSNGNKVPELNSPEGGGINNICDMPDTNNNDQFLSWMQEWYDDYCNIRKKLKSDVENNCSSIGQNFNCETCPTSCNKYQEYMKKKKQEWEDQQKYYTSQKSGPSTEYTENNATEYLKKKFPNSCSDQSSGNPPPSGSGDEVEKNITALTTSSSSPYYDADSHCGCKKYIEDKEYEEIKLGNNCQGLKKAAGENKIKWDNSDGGLSYLKEHPFNKDLISPNVYLPPRKQKLCFQDLDSTSGKINNKEKLRNQLMKVAATEGYNLGQYYKAKKENETNEQKAKNYAYDVLPCNALKYSFLDLRSIIIGYDMVEHEGTGTEDNLKRIFKNDGGKNSDDGKPGSEKRKEFWKKNKECVWNAMLCGYQKGNDNDLEKCDTNTPSETEYPIGDTRDSGKNYQFLRWFAEWGEDFCKKQTKQLENLKKECEGYECNDEYTEEKKNKCDAACTVYKEFIQKWNEEYLKQRNKYDEIKKNVDINGIDDVKNSHAYQYLHTQLEKHCSKNDDCKCMKKIFTQLQPSSSSITHSSSGNEDMSASLDGTSSEYGIKCNCPETENMNCVEETAKNIKAEAKKNLNSELKGDNKNIISDCDKVDDVIKNENGTKKINEDQLKTTFPSNGVSCPNEGTDRFDVGKTWRCNNINKKHDNLCLPPRREHMCIKKINDMMSVTVNNKDELLKEVIKAAQDEAIDILKKLKPEKETEFSEICDAMKYSFADIGDIIRGRDLWNKDKNYARREQRLKSVFTKIYQNLESYKKKKYTSEIPNFYTLRSDWWNTNRKNIWKAMTCVAPNDAKFQKKKDENGTTTTSSHVKCGHLKTTPVDDYIPQPFRWLTEWSEYYCKGMNKKLAE</sequence>
<feature type="region of interest" description="Disordered" evidence="2">
    <location>
        <begin position="1316"/>
        <end position="1335"/>
    </location>
</feature>
<evidence type="ECO:0000256" key="1">
    <source>
        <dbReference type="SAM" id="Coils"/>
    </source>
</evidence>
<dbReference type="RefSeq" id="XP_018638726.1">
    <property type="nucleotide sequence ID" value="XM_018783492.1"/>
</dbReference>
<evidence type="ECO:0000259" key="5">
    <source>
        <dbReference type="Pfam" id="PF22672"/>
    </source>
</evidence>
<feature type="compositionally biased region" description="Low complexity" evidence="2">
    <location>
        <begin position="1316"/>
        <end position="1325"/>
    </location>
</feature>
<organism evidence="6">
    <name type="scientific">Plasmodium gaboni</name>
    <dbReference type="NCBI Taxonomy" id="647221"/>
    <lineage>
        <taxon>Eukaryota</taxon>
        <taxon>Sar</taxon>
        <taxon>Alveolata</taxon>
        <taxon>Apicomplexa</taxon>
        <taxon>Aconoidasida</taxon>
        <taxon>Haemosporida</taxon>
        <taxon>Plasmodiidae</taxon>
        <taxon>Plasmodium</taxon>
        <taxon>Plasmodium (Laverania)</taxon>
    </lineage>
</organism>
<dbReference type="GO" id="GO:0046789">
    <property type="term" value="F:host cell surface receptor binding"/>
    <property type="evidence" value="ECO:0007669"/>
    <property type="project" value="InterPro"/>
</dbReference>
<feature type="domain" description="Duffy-antigen binding" evidence="4">
    <location>
        <begin position="1444"/>
        <end position="1626"/>
    </location>
</feature>
<evidence type="ECO:0000259" key="3">
    <source>
        <dbReference type="Pfam" id="PF03011"/>
    </source>
</evidence>
<dbReference type="SUPFAM" id="SSF140924">
    <property type="entry name" value="Duffy binding domain-like"/>
    <property type="match status" value="5"/>
</dbReference>
<accession>A0A0P0HSS4</accession>
<dbReference type="VEuPathDB" id="PlasmoDB:PGABG01_0022200"/>
<dbReference type="Pfam" id="PF22672">
    <property type="entry name" value="DBL_C"/>
    <property type="match status" value="1"/>
</dbReference>
<feature type="coiled-coil region" evidence="1">
    <location>
        <begin position="1209"/>
        <end position="1271"/>
    </location>
</feature>
<evidence type="ECO:0000259" key="4">
    <source>
        <dbReference type="Pfam" id="PF05424"/>
    </source>
</evidence>
<feature type="region of interest" description="Disordered" evidence="2">
    <location>
        <begin position="625"/>
        <end position="652"/>
    </location>
</feature>
<feature type="non-terminal residue" evidence="6">
    <location>
        <position position="1645"/>
    </location>
</feature>
<feature type="compositionally biased region" description="Low complexity" evidence="2">
    <location>
        <begin position="141"/>
        <end position="164"/>
    </location>
</feature>
<feature type="domain" description="Duffy-binding-like" evidence="5">
    <location>
        <begin position="39"/>
        <end position="116"/>
    </location>
</feature>
<feature type="compositionally biased region" description="Polar residues" evidence="2">
    <location>
        <begin position="1326"/>
        <end position="1335"/>
    </location>
</feature>
<keyword evidence="1" id="KW-0175">Coiled coil</keyword>
<feature type="compositionally biased region" description="Basic and acidic residues" evidence="2">
    <location>
        <begin position="1"/>
        <end position="13"/>
    </location>
</feature>
<dbReference type="KEGG" id="pgab:PGSY75_0037100"/>